<dbReference type="GO" id="GO:0019722">
    <property type="term" value="P:calcium-mediated signaling"/>
    <property type="evidence" value="ECO:0007669"/>
    <property type="project" value="TreeGrafter"/>
</dbReference>
<evidence type="ECO:0000256" key="4">
    <source>
        <dbReference type="ARBA" id="ARBA00022553"/>
    </source>
</evidence>
<feature type="region of interest" description="Disordered" evidence="12">
    <location>
        <begin position="126"/>
        <end position="145"/>
    </location>
</feature>
<feature type="compositionally biased region" description="Low complexity" evidence="12">
    <location>
        <begin position="300"/>
        <end position="327"/>
    </location>
</feature>
<evidence type="ECO:0000256" key="9">
    <source>
        <dbReference type="ARBA" id="ARBA00023203"/>
    </source>
</evidence>
<dbReference type="InterPro" id="IPR036034">
    <property type="entry name" value="PDZ_sf"/>
</dbReference>
<dbReference type="GO" id="GO:0030425">
    <property type="term" value="C:dendrite"/>
    <property type="evidence" value="ECO:0007669"/>
    <property type="project" value="TreeGrafter"/>
</dbReference>
<evidence type="ECO:0000259" key="14">
    <source>
        <dbReference type="PROSITE" id="PS50106"/>
    </source>
</evidence>
<feature type="compositionally biased region" description="Polar residues" evidence="12">
    <location>
        <begin position="1023"/>
        <end position="1035"/>
    </location>
</feature>
<feature type="compositionally biased region" description="Acidic residues" evidence="12">
    <location>
        <begin position="608"/>
        <end position="623"/>
    </location>
</feature>
<evidence type="ECO:0000256" key="2">
    <source>
        <dbReference type="ARBA" id="ARBA00022473"/>
    </source>
</evidence>
<feature type="compositionally biased region" description="Acidic residues" evidence="12">
    <location>
        <begin position="489"/>
        <end position="501"/>
    </location>
</feature>
<dbReference type="GO" id="GO:0015629">
    <property type="term" value="C:actin cytoskeleton"/>
    <property type="evidence" value="ECO:0007669"/>
    <property type="project" value="TreeGrafter"/>
</dbReference>
<dbReference type="GO" id="GO:0007015">
    <property type="term" value="P:actin filament organization"/>
    <property type="evidence" value="ECO:0007669"/>
    <property type="project" value="TreeGrafter"/>
</dbReference>
<dbReference type="PROSITE" id="PS50106">
    <property type="entry name" value="PDZ"/>
    <property type="match status" value="1"/>
</dbReference>
<comment type="caution">
    <text evidence="15">The sequence shown here is derived from an EMBL/GenBank/DDBJ whole genome shotgun (WGS) entry which is preliminary data.</text>
</comment>
<evidence type="ECO:0000256" key="7">
    <source>
        <dbReference type="ARBA" id="ARBA00023018"/>
    </source>
</evidence>
<dbReference type="SUPFAM" id="SSF57997">
    <property type="entry name" value="Tropomyosin"/>
    <property type="match status" value="1"/>
</dbReference>
<keyword evidence="10" id="KW-0206">Cytoskeleton</keyword>
<keyword evidence="9" id="KW-0009">Actin-binding</keyword>
<dbReference type="PANTHER" id="PTHR16154:SF26">
    <property type="entry name" value="PROTEIN PHOSPHATASE 1 REGULATORY SUBUNIT 9 LIKE"/>
    <property type="match status" value="1"/>
</dbReference>
<organism evidence="15 16">
    <name type="scientific">Muraenolepis orangiensis</name>
    <name type="common">Patagonian moray cod</name>
    <dbReference type="NCBI Taxonomy" id="630683"/>
    <lineage>
        <taxon>Eukaryota</taxon>
        <taxon>Metazoa</taxon>
        <taxon>Chordata</taxon>
        <taxon>Craniata</taxon>
        <taxon>Vertebrata</taxon>
        <taxon>Euteleostomi</taxon>
        <taxon>Actinopterygii</taxon>
        <taxon>Neopterygii</taxon>
        <taxon>Teleostei</taxon>
        <taxon>Neoteleostei</taxon>
        <taxon>Acanthomorphata</taxon>
        <taxon>Zeiogadaria</taxon>
        <taxon>Gadariae</taxon>
        <taxon>Gadiformes</taxon>
        <taxon>Muraenolepidoidei</taxon>
        <taxon>Muraenolepididae</taxon>
        <taxon>Muraenolepis</taxon>
    </lineage>
</organism>
<comment type="subcellular location">
    <subcellularLocation>
        <location evidence="1">Cytoplasm</location>
        <location evidence="1">Cytoskeleton</location>
    </subcellularLocation>
    <subcellularLocation>
        <location evidence="11">Synapse</location>
    </subcellularLocation>
</comment>
<dbReference type="GO" id="GO:0031175">
    <property type="term" value="P:neuron projection development"/>
    <property type="evidence" value="ECO:0007669"/>
    <property type="project" value="TreeGrafter"/>
</dbReference>
<evidence type="ECO:0000256" key="10">
    <source>
        <dbReference type="ARBA" id="ARBA00023212"/>
    </source>
</evidence>
<accession>A0A9Q0D2V5</accession>
<keyword evidence="5" id="KW-0221">Differentiation</keyword>
<dbReference type="SUPFAM" id="SSF50156">
    <property type="entry name" value="PDZ domain-like"/>
    <property type="match status" value="1"/>
</dbReference>
<feature type="region of interest" description="Disordered" evidence="12">
    <location>
        <begin position="34"/>
        <end position="91"/>
    </location>
</feature>
<sequence>MMRTDSRGRSASPHRITYKSDFHTIKCSFDGTSHHGAGSNCGSSPSGIPSSLSDPMLSHTSAAAATTTSTAISSNSSSNSGSLTRGRVTSARGPKIRDNIFLQMDSQQHCQEGGFLVTSCSVPLLSPQPPRSQRQPSPLPPSRRSYQLVSSLGALGSKTSLSSLDSPGVPAAKSSHKWSDQEIAEIDRVALAETFSVARKLFETKATELGGEQKARLTALRGSKELVNDQGVAYEVEVEERGARGNVSQLEEDDKSLSPGKHNQEHEGAEMKCSVRQILLTEATPPACTSEELDPRDRQPSSPSPSADPANRLEPRSPAAAAASPEPRLTPSDLSPSPEQPVRAELVDVKNDSSESEEEVAEVKGKNEGLQAVDDTEKRVTVEAAAEASEPLVDDVFEGPSIETCSPGLLSATIVSGDHLPGFPLCHVSKGGSRSDITGRDEYRQATECSNTEQGDTREDGTQSSTGKEKTTAADAILVASWLDKGDETFEMETEEFDGVEDSQREDKGREEEEEEEGVAARDMDQAHADLHEELAEVNSRGTRADPKCEGEADVPNNGDESAAAASVHGIENEAFVDDHDGDSDGRSKSPRPEQLNYEEIPGLPELSDQEGEEEEEEEEEEKEKEKEECPVGIGKRRVHFSTAPIRVYNTYSNATYDRRNEGIDPVLASAEYELEKRVDKMDVFAVEIEKGEDGLGISIIGMGVGADQGLEKLGIFVKSVTEGGATQQDGSIRVNDQIVDVDGVSLVGVSQMFAATVLKNTSGLVKFLIGREMQGVESEVARLINESLEMESSLENHQLCIKYQQLRAKLQRKTAKLRHATEKLKERGEQQADWESQRTEWEQRVEDGEDKAQKLEKYWQEAQTLCRVVSQRLADAQSQSESLEIKYGKAKRLVREYQNRVDEGERREADLQQDLEEQESRHREMVERLQALQNGETTTTTTSEETPSPDPLSTDWCIPDTGRLDSSALRAKAQLAQKAKRHPPSRDKLRESFKQQGNSESVGLLDSQSMPALAAGPRGSGSDRTTNTSSSSALGPSVLTPRTRSKRRFPDFSVIRKSLNRRSVKILTSSSDKRSLPYLTTTGRRDQSVGSTVGTASLADLVSDRSFSGHSHNITFSSTETLDDDLVPVHNNNQWQSRPLLEWTNQQVCLWLTGMNMDQYAAEFTARGVEGEQLLGLDSDKLKALGVTESLL</sequence>
<dbReference type="InterPro" id="IPR001478">
    <property type="entry name" value="PDZ"/>
</dbReference>
<dbReference type="FunFam" id="2.30.42.10:FF:000010">
    <property type="entry name" value="Neurabin-1 isoform 1"/>
    <property type="match status" value="1"/>
</dbReference>
<dbReference type="GO" id="GO:0051015">
    <property type="term" value="F:actin filament binding"/>
    <property type="evidence" value="ECO:0007669"/>
    <property type="project" value="TreeGrafter"/>
</dbReference>
<feature type="compositionally biased region" description="Basic and acidic residues" evidence="12">
    <location>
        <begin position="919"/>
        <end position="928"/>
    </location>
</feature>
<evidence type="ECO:0000256" key="6">
    <source>
        <dbReference type="ARBA" id="ARBA00022902"/>
    </source>
</evidence>
<keyword evidence="6" id="KW-0524">Neurogenesis</keyword>
<dbReference type="InterPro" id="IPR043446">
    <property type="entry name" value="Neurabin-like"/>
</dbReference>
<feature type="compositionally biased region" description="Low complexity" evidence="12">
    <location>
        <begin position="937"/>
        <end position="955"/>
    </location>
</feature>
<dbReference type="Proteomes" id="UP001148018">
    <property type="component" value="Unassembled WGS sequence"/>
</dbReference>
<reference evidence="15" key="1">
    <citation type="submission" date="2022-07" db="EMBL/GenBank/DDBJ databases">
        <title>Chromosome-level genome of Muraenolepis orangiensis.</title>
        <authorList>
            <person name="Kim J."/>
        </authorList>
    </citation>
    <scope>NUCLEOTIDE SEQUENCE</scope>
    <source>
        <strain evidence="15">KU_S4_2022</strain>
        <tissue evidence="15">Muscle</tissue>
    </source>
</reference>
<dbReference type="GO" id="GO:0005737">
    <property type="term" value="C:cytoplasm"/>
    <property type="evidence" value="ECO:0007669"/>
    <property type="project" value="TreeGrafter"/>
</dbReference>
<dbReference type="PROSITE" id="PS50105">
    <property type="entry name" value="SAM_DOMAIN"/>
    <property type="match status" value="1"/>
</dbReference>
<feature type="region of interest" description="Disordered" evidence="12">
    <location>
        <begin position="159"/>
        <end position="179"/>
    </location>
</feature>
<gene>
    <name evidence="15" type="ORF">NHX12_034284</name>
</gene>
<feature type="region of interest" description="Disordered" evidence="12">
    <location>
        <begin position="426"/>
        <end position="631"/>
    </location>
</feature>
<proteinExistence type="predicted"/>
<keyword evidence="7" id="KW-0770">Synapse</keyword>
<keyword evidence="16" id="KW-1185">Reference proteome</keyword>
<feature type="compositionally biased region" description="Polar residues" evidence="12">
    <location>
        <begin position="995"/>
        <end position="1011"/>
    </location>
</feature>
<dbReference type="PANTHER" id="PTHR16154">
    <property type="entry name" value="NEURABIN"/>
    <property type="match status" value="1"/>
</dbReference>
<dbReference type="OrthoDB" id="62701at2759"/>
<dbReference type="Pfam" id="PF07647">
    <property type="entry name" value="SAM_2"/>
    <property type="match status" value="1"/>
</dbReference>
<dbReference type="EMBL" id="JANIIK010007717">
    <property type="protein sequence ID" value="KAJ3580664.1"/>
    <property type="molecule type" value="Genomic_DNA"/>
</dbReference>
<dbReference type="GO" id="GO:0014069">
    <property type="term" value="C:postsynaptic density"/>
    <property type="evidence" value="ECO:0007669"/>
    <property type="project" value="TreeGrafter"/>
</dbReference>
<dbReference type="CDD" id="cd09512">
    <property type="entry name" value="SAM_Neurabin-like"/>
    <property type="match status" value="1"/>
</dbReference>
<feature type="compositionally biased region" description="Basic and acidic residues" evidence="12">
    <location>
        <begin position="519"/>
        <end position="535"/>
    </location>
</feature>
<evidence type="ECO:0000259" key="13">
    <source>
        <dbReference type="PROSITE" id="PS50105"/>
    </source>
</evidence>
<keyword evidence="8" id="KW-0175">Coiled coil</keyword>
<dbReference type="SUPFAM" id="SSF47769">
    <property type="entry name" value="SAM/Pointed domain"/>
    <property type="match status" value="1"/>
</dbReference>
<name>A0A9Q0D2V5_9TELE</name>
<feature type="compositionally biased region" description="Low complexity" evidence="12">
    <location>
        <begin position="969"/>
        <end position="978"/>
    </location>
</feature>
<evidence type="ECO:0000313" key="15">
    <source>
        <dbReference type="EMBL" id="KAJ3580664.1"/>
    </source>
</evidence>
<protein>
    <recommendedName>
        <fullName evidence="17">Neurabin-1-like</fullName>
    </recommendedName>
</protein>
<feature type="compositionally biased region" description="Low complexity" evidence="12">
    <location>
        <begin position="131"/>
        <end position="145"/>
    </location>
</feature>
<evidence type="ECO:0000256" key="11">
    <source>
        <dbReference type="ARBA" id="ARBA00034103"/>
    </source>
</evidence>
<evidence type="ECO:0000256" key="8">
    <source>
        <dbReference type="ARBA" id="ARBA00023054"/>
    </source>
</evidence>
<feature type="compositionally biased region" description="Basic and acidic residues" evidence="12">
    <location>
        <begin position="455"/>
        <end position="472"/>
    </location>
</feature>
<keyword evidence="2" id="KW-0217">Developmental protein</keyword>
<dbReference type="Gene3D" id="2.30.42.10">
    <property type="match status" value="1"/>
</dbReference>
<feature type="compositionally biased region" description="Basic and acidic residues" evidence="12">
    <location>
        <begin position="577"/>
        <end position="592"/>
    </location>
</feature>
<dbReference type="AlphaFoldDB" id="A0A9Q0D2V5"/>
<feature type="domain" description="PDZ" evidence="14">
    <location>
        <begin position="686"/>
        <end position="774"/>
    </location>
</feature>
<evidence type="ECO:0000256" key="3">
    <source>
        <dbReference type="ARBA" id="ARBA00022490"/>
    </source>
</evidence>
<evidence type="ECO:0008006" key="17">
    <source>
        <dbReference type="Google" id="ProtNLM"/>
    </source>
</evidence>
<dbReference type="InterPro" id="IPR013761">
    <property type="entry name" value="SAM/pointed_sf"/>
</dbReference>
<feature type="region of interest" description="Disordered" evidence="12">
    <location>
        <begin position="285"/>
        <end position="378"/>
    </location>
</feature>
<feature type="region of interest" description="Disordered" evidence="12">
    <location>
        <begin position="901"/>
        <end position="1046"/>
    </location>
</feature>
<dbReference type="Gene3D" id="1.10.150.50">
    <property type="entry name" value="Transcription Factor, Ets-1"/>
    <property type="match status" value="1"/>
</dbReference>
<dbReference type="Pfam" id="PF00595">
    <property type="entry name" value="PDZ"/>
    <property type="match status" value="1"/>
</dbReference>
<dbReference type="CDD" id="cd06790">
    <property type="entry name" value="PDZ_neurabin-like"/>
    <property type="match status" value="1"/>
</dbReference>
<evidence type="ECO:0000256" key="1">
    <source>
        <dbReference type="ARBA" id="ARBA00004245"/>
    </source>
</evidence>
<dbReference type="InterPro" id="IPR040645">
    <property type="entry name" value="Neurabin-1/2_PDZ"/>
</dbReference>
<evidence type="ECO:0000256" key="12">
    <source>
        <dbReference type="SAM" id="MobiDB-lite"/>
    </source>
</evidence>
<feature type="compositionally biased region" description="Low complexity" evidence="12">
    <location>
        <begin position="38"/>
        <end position="82"/>
    </location>
</feature>
<dbReference type="Pfam" id="PF17817">
    <property type="entry name" value="PDZ_5"/>
    <property type="match status" value="1"/>
</dbReference>
<feature type="compositionally biased region" description="Basic and acidic residues" evidence="12">
    <location>
        <begin position="502"/>
        <end position="511"/>
    </location>
</feature>
<dbReference type="InterPro" id="IPR001660">
    <property type="entry name" value="SAM"/>
</dbReference>
<keyword evidence="3" id="KW-0963">Cytoplasm</keyword>
<feature type="compositionally biased region" description="Basic and acidic residues" evidence="12">
    <location>
        <begin position="985"/>
        <end position="994"/>
    </location>
</feature>
<dbReference type="SMART" id="SM00228">
    <property type="entry name" value="PDZ"/>
    <property type="match status" value="1"/>
</dbReference>
<evidence type="ECO:0000256" key="5">
    <source>
        <dbReference type="ARBA" id="ARBA00022782"/>
    </source>
</evidence>
<feature type="domain" description="SAM" evidence="13">
    <location>
        <begin position="1144"/>
        <end position="1193"/>
    </location>
</feature>
<feature type="region of interest" description="Disordered" evidence="12">
    <location>
        <begin position="243"/>
        <end position="271"/>
    </location>
</feature>
<evidence type="ECO:0000313" key="16">
    <source>
        <dbReference type="Proteomes" id="UP001148018"/>
    </source>
</evidence>
<keyword evidence="4" id="KW-0597">Phosphoprotein</keyword>
<feature type="compositionally biased region" description="Basic and acidic residues" evidence="12">
    <location>
        <begin position="901"/>
        <end position="911"/>
    </location>
</feature>